<keyword evidence="3" id="KW-1185">Reference proteome</keyword>
<proteinExistence type="predicted"/>
<feature type="region of interest" description="Disordered" evidence="1">
    <location>
        <begin position="460"/>
        <end position="481"/>
    </location>
</feature>
<feature type="region of interest" description="Disordered" evidence="1">
    <location>
        <begin position="411"/>
        <end position="442"/>
    </location>
</feature>
<gene>
    <name evidence="2" type="ORF">ACFQV2_31970</name>
</gene>
<sequence>MRLHHYTERGDTVEVDSADPVPTASLRAELGYVEARVDGAQGLADFLGKATTLSTLEVRGAEVWAGGWAWPGPALTPEDVSVLHRAYTGDDRPGFSLDPSDPTLDGLLAALPELDREFAEVVISGDWGSTEFGSYDSFALDVERVLFDGRTLGRLADYGISDDRSELWALLHAAEGTSFSSHARYDGGLEGTEVGMTLFYTDHIAKDWAAGVGGGVPSEAVPGFVPATGAPTAWSHCADTGAESGRLWFGQADNAFAFHDGRVDIGAQATRLFTRSDADGGREVESSHQFSRGLRWWDRHYQAVADYEPQYARLEGLMRWSAALEWLTSETEHRLALVPPEEVKSDLRYADWYASRDDLRERDPLLVVEGADPEELVPRVSDTYEACGTRWIEGGVSLGDVLARKGGRDYTADLPPGANRAGLVDESSGVDGSGSGKISNPVLDDRGQVVEVVTRDLSVGPGARPWSPRPAAGARCRRWAR</sequence>
<evidence type="ECO:0000313" key="2">
    <source>
        <dbReference type="EMBL" id="MFC7617354.1"/>
    </source>
</evidence>
<reference evidence="3" key="1">
    <citation type="journal article" date="2019" name="Int. J. Syst. Evol. Microbiol.">
        <title>The Global Catalogue of Microorganisms (GCM) 10K type strain sequencing project: providing services to taxonomists for standard genome sequencing and annotation.</title>
        <authorList>
            <consortium name="The Broad Institute Genomics Platform"/>
            <consortium name="The Broad Institute Genome Sequencing Center for Infectious Disease"/>
            <person name="Wu L."/>
            <person name="Ma J."/>
        </authorList>
    </citation>
    <scope>NUCLEOTIDE SEQUENCE [LARGE SCALE GENOMIC DNA]</scope>
    <source>
        <strain evidence="3">JCM 17695</strain>
    </source>
</reference>
<evidence type="ECO:0000313" key="3">
    <source>
        <dbReference type="Proteomes" id="UP001596512"/>
    </source>
</evidence>
<evidence type="ECO:0000256" key="1">
    <source>
        <dbReference type="SAM" id="MobiDB-lite"/>
    </source>
</evidence>
<organism evidence="2 3">
    <name type="scientific">Actinokineospora soli</name>
    <dbReference type="NCBI Taxonomy" id="1048753"/>
    <lineage>
        <taxon>Bacteria</taxon>
        <taxon>Bacillati</taxon>
        <taxon>Actinomycetota</taxon>
        <taxon>Actinomycetes</taxon>
        <taxon>Pseudonocardiales</taxon>
        <taxon>Pseudonocardiaceae</taxon>
        <taxon>Actinokineospora</taxon>
    </lineage>
</organism>
<protein>
    <submittedName>
        <fullName evidence="2">Uncharacterized protein</fullName>
    </submittedName>
</protein>
<accession>A0ABW2TW69</accession>
<comment type="caution">
    <text evidence="2">The sequence shown here is derived from an EMBL/GenBank/DDBJ whole genome shotgun (WGS) entry which is preliminary data.</text>
</comment>
<name>A0ABW2TW69_9PSEU</name>
<dbReference type="Proteomes" id="UP001596512">
    <property type="component" value="Unassembled WGS sequence"/>
</dbReference>
<dbReference type="EMBL" id="JBHTEY010000004">
    <property type="protein sequence ID" value="MFC7617354.1"/>
    <property type="molecule type" value="Genomic_DNA"/>
</dbReference>